<proteinExistence type="predicted"/>
<dbReference type="EMBL" id="HBUF01595337">
    <property type="protein sequence ID" value="CAG6774607.1"/>
    <property type="molecule type" value="Transcribed_RNA"/>
</dbReference>
<sequence>MLATWSVERFSCNAFTCFHWLRYSVCYSVTFFLSWKIIGLDVSPCTKLSSLLPCSTSFPCTSCRTCSSNSAGPLLTTTAWVLPPPLLTGAPHVLKSLPIRQSLTPSVPVMDQHPVPHNHVNPGRPNREITHADNILPSGGLLRLVLY</sequence>
<organism evidence="1">
    <name type="scientific">Cacopsylla melanoneura</name>
    <dbReference type="NCBI Taxonomy" id="428564"/>
    <lineage>
        <taxon>Eukaryota</taxon>
        <taxon>Metazoa</taxon>
        <taxon>Ecdysozoa</taxon>
        <taxon>Arthropoda</taxon>
        <taxon>Hexapoda</taxon>
        <taxon>Insecta</taxon>
        <taxon>Pterygota</taxon>
        <taxon>Neoptera</taxon>
        <taxon>Paraneoptera</taxon>
        <taxon>Hemiptera</taxon>
        <taxon>Sternorrhyncha</taxon>
        <taxon>Psylloidea</taxon>
        <taxon>Psyllidae</taxon>
        <taxon>Psyllinae</taxon>
        <taxon>Cacopsylla</taxon>
    </lineage>
</organism>
<reference evidence="1" key="1">
    <citation type="submission" date="2021-05" db="EMBL/GenBank/DDBJ databases">
        <authorList>
            <person name="Alioto T."/>
            <person name="Alioto T."/>
            <person name="Gomez Garrido J."/>
        </authorList>
    </citation>
    <scope>NUCLEOTIDE SEQUENCE</scope>
</reference>
<accession>A0A8D9B1D1</accession>
<protein>
    <submittedName>
        <fullName evidence="1">Uncharacterized protein</fullName>
    </submittedName>
</protein>
<name>A0A8D9B1D1_9HEMI</name>
<evidence type="ECO:0000313" key="1">
    <source>
        <dbReference type="EMBL" id="CAG6774607.1"/>
    </source>
</evidence>
<dbReference type="AlphaFoldDB" id="A0A8D9B1D1"/>